<dbReference type="AlphaFoldDB" id="A0A0G0ICA9"/>
<proteinExistence type="predicted"/>
<protein>
    <submittedName>
        <fullName evidence="1">Uncharacterized protein</fullName>
    </submittedName>
</protein>
<accession>A0A0G0ICA9</accession>
<feature type="non-terminal residue" evidence="1">
    <location>
        <position position="1"/>
    </location>
</feature>
<gene>
    <name evidence="1" type="ORF">US28_C0046G0001</name>
</gene>
<comment type="caution">
    <text evidence="1">The sequence shown here is derived from an EMBL/GenBank/DDBJ whole genome shotgun (WGS) entry which is preliminary data.</text>
</comment>
<evidence type="ECO:0000313" key="2">
    <source>
        <dbReference type="Proteomes" id="UP000034448"/>
    </source>
</evidence>
<dbReference type="EMBL" id="LBSJ01000046">
    <property type="protein sequence ID" value="KKQ13716.1"/>
    <property type="molecule type" value="Genomic_DNA"/>
</dbReference>
<dbReference type="Proteomes" id="UP000034448">
    <property type="component" value="Unassembled WGS sequence"/>
</dbReference>
<organism evidence="1 2">
    <name type="scientific">Candidatus Daviesbacteria bacterium GW2011_GWA1_36_8</name>
    <dbReference type="NCBI Taxonomy" id="1618417"/>
    <lineage>
        <taxon>Bacteria</taxon>
        <taxon>Candidatus Daviesiibacteriota</taxon>
    </lineage>
</organism>
<reference evidence="1 2" key="1">
    <citation type="journal article" date="2015" name="Nature">
        <title>rRNA introns, odd ribosomes, and small enigmatic genomes across a large radiation of phyla.</title>
        <authorList>
            <person name="Brown C.T."/>
            <person name="Hug L.A."/>
            <person name="Thomas B.C."/>
            <person name="Sharon I."/>
            <person name="Castelle C.J."/>
            <person name="Singh A."/>
            <person name="Wilkins M.J."/>
            <person name="Williams K.H."/>
            <person name="Banfield J.F."/>
        </authorList>
    </citation>
    <scope>NUCLEOTIDE SEQUENCE [LARGE SCALE GENOMIC DNA]</scope>
</reference>
<sequence>RVISKGTANRWGTIKGLFTGIWFFLKALPDRDVLRGENLDDFMKFYFPQKGEVIVTKWGWKKE</sequence>
<name>A0A0G0ICA9_9BACT</name>
<evidence type="ECO:0000313" key="1">
    <source>
        <dbReference type="EMBL" id="KKQ13716.1"/>
    </source>
</evidence>